<evidence type="ECO:0000313" key="4">
    <source>
        <dbReference type="Proteomes" id="UP000236754"/>
    </source>
</evidence>
<dbReference type="Proteomes" id="UP000236754">
    <property type="component" value="Unassembled WGS sequence"/>
</dbReference>
<name>A0A1H6A0F6_9ACTN</name>
<keyword evidence="2" id="KW-0812">Transmembrane</keyword>
<dbReference type="OrthoDB" id="4239873at2"/>
<organism evidence="3 4">
    <name type="scientific">Actinacidiphila yanglinensis</name>
    <dbReference type="NCBI Taxonomy" id="310779"/>
    <lineage>
        <taxon>Bacteria</taxon>
        <taxon>Bacillati</taxon>
        <taxon>Actinomycetota</taxon>
        <taxon>Actinomycetes</taxon>
        <taxon>Kitasatosporales</taxon>
        <taxon>Streptomycetaceae</taxon>
        <taxon>Actinacidiphila</taxon>
    </lineage>
</organism>
<dbReference type="AlphaFoldDB" id="A0A1H6A0F6"/>
<gene>
    <name evidence="3" type="ORF">SAMN05216223_10568</name>
</gene>
<dbReference type="EMBL" id="FNVU01000005">
    <property type="protein sequence ID" value="SEG41832.1"/>
    <property type="molecule type" value="Genomic_DNA"/>
</dbReference>
<evidence type="ECO:0000313" key="3">
    <source>
        <dbReference type="EMBL" id="SEG41832.1"/>
    </source>
</evidence>
<feature type="compositionally biased region" description="Polar residues" evidence="1">
    <location>
        <begin position="70"/>
        <end position="87"/>
    </location>
</feature>
<evidence type="ECO:0000256" key="2">
    <source>
        <dbReference type="SAM" id="Phobius"/>
    </source>
</evidence>
<dbReference type="RefSeq" id="WP_103885908.1">
    <property type="nucleotide sequence ID" value="NZ_FNVU01000005.1"/>
</dbReference>
<feature type="region of interest" description="Disordered" evidence="1">
    <location>
        <begin position="70"/>
        <end position="114"/>
    </location>
</feature>
<feature type="compositionally biased region" description="Low complexity" evidence="1">
    <location>
        <begin position="88"/>
        <end position="109"/>
    </location>
</feature>
<keyword evidence="4" id="KW-1185">Reference proteome</keyword>
<accession>A0A1H6A0F6</accession>
<sequence length="263" mass="27654">MTDEERELSALLERAVPQLPAPAQRLERVRERMRRRRKRRAAIGASATAVVVVAAVGLLLPELGAGRATNAQRTQAQSGARTPASTQPGAGRATGGPATTGSPTPTGTALSTVPPGYRLSSFPALAGARLRTPPSWYVLDPAGKDTAYVSTQRLGLPKNGCDQALDDFCTPLVRNLDKGGVLIQVRVTHNQLMADKFRLQGRLIGPEPVVAACRTVGGTDQLVETFSDPSGSDALIQATACMSHPTSADQAQVHDVLTTADFG</sequence>
<proteinExistence type="predicted"/>
<reference evidence="3 4" key="1">
    <citation type="submission" date="2016-10" db="EMBL/GenBank/DDBJ databases">
        <authorList>
            <person name="de Groot N.N."/>
        </authorList>
    </citation>
    <scope>NUCLEOTIDE SEQUENCE [LARGE SCALE GENOMIC DNA]</scope>
    <source>
        <strain evidence="3 4">CGMCC 4.2023</strain>
    </source>
</reference>
<feature type="transmembrane region" description="Helical" evidence="2">
    <location>
        <begin position="41"/>
        <end position="60"/>
    </location>
</feature>
<keyword evidence="2" id="KW-1133">Transmembrane helix</keyword>
<keyword evidence="2" id="KW-0472">Membrane</keyword>
<protein>
    <submittedName>
        <fullName evidence="3">Uncharacterized protein</fullName>
    </submittedName>
</protein>
<evidence type="ECO:0000256" key="1">
    <source>
        <dbReference type="SAM" id="MobiDB-lite"/>
    </source>
</evidence>